<evidence type="ECO:0000259" key="1">
    <source>
        <dbReference type="PROSITE" id="PS50181"/>
    </source>
</evidence>
<dbReference type="InterPro" id="IPR055294">
    <property type="entry name" value="FBL60-like"/>
</dbReference>
<dbReference type="Proteomes" id="UP001281410">
    <property type="component" value="Unassembled WGS sequence"/>
</dbReference>
<dbReference type="PANTHER" id="PTHR31293">
    <property type="entry name" value="RNI-LIKE SUPERFAMILY PROTEIN"/>
    <property type="match status" value="1"/>
</dbReference>
<organism evidence="2 3">
    <name type="scientific">Dipteronia sinensis</name>
    <dbReference type="NCBI Taxonomy" id="43782"/>
    <lineage>
        <taxon>Eukaryota</taxon>
        <taxon>Viridiplantae</taxon>
        <taxon>Streptophyta</taxon>
        <taxon>Embryophyta</taxon>
        <taxon>Tracheophyta</taxon>
        <taxon>Spermatophyta</taxon>
        <taxon>Magnoliopsida</taxon>
        <taxon>eudicotyledons</taxon>
        <taxon>Gunneridae</taxon>
        <taxon>Pentapetalae</taxon>
        <taxon>rosids</taxon>
        <taxon>malvids</taxon>
        <taxon>Sapindales</taxon>
        <taxon>Sapindaceae</taxon>
        <taxon>Hippocastanoideae</taxon>
        <taxon>Acereae</taxon>
        <taxon>Dipteronia</taxon>
    </lineage>
</organism>
<sequence>MDFERLGECIRGRDIISRLPDDILVQILSRLETKDAVKTCVLSSRWKNLWTFLYNLHFDDYDYKLGRSRNFENFVDRVLSLCQCKYIQDFRLSCSVIDDDELSHVIPWLCFAVERNVRKLNI</sequence>
<accession>A0AAE0B103</accession>
<dbReference type="InterPro" id="IPR036047">
    <property type="entry name" value="F-box-like_dom_sf"/>
</dbReference>
<feature type="non-terminal residue" evidence="2">
    <location>
        <position position="122"/>
    </location>
</feature>
<dbReference type="CDD" id="cd22160">
    <property type="entry name" value="F-box_AtFBL13-like"/>
    <property type="match status" value="1"/>
</dbReference>
<name>A0AAE0B103_9ROSI</name>
<dbReference type="PROSITE" id="PS50181">
    <property type="entry name" value="FBOX"/>
    <property type="match status" value="1"/>
</dbReference>
<protein>
    <recommendedName>
        <fullName evidence="1">F-box domain-containing protein</fullName>
    </recommendedName>
</protein>
<dbReference type="AlphaFoldDB" id="A0AAE0B103"/>
<proteinExistence type="predicted"/>
<evidence type="ECO:0000313" key="2">
    <source>
        <dbReference type="EMBL" id="KAK3227510.1"/>
    </source>
</evidence>
<gene>
    <name evidence="2" type="ORF">Dsin_007372</name>
</gene>
<keyword evidence="3" id="KW-1185">Reference proteome</keyword>
<dbReference type="Pfam" id="PF00646">
    <property type="entry name" value="F-box"/>
    <property type="match status" value="1"/>
</dbReference>
<feature type="domain" description="F-box" evidence="1">
    <location>
        <begin position="13"/>
        <end position="61"/>
    </location>
</feature>
<evidence type="ECO:0000313" key="3">
    <source>
        <dbReference type="Proteomes" id="UP001281410"/>
    </source>
</evidence>
<dbReference type="Gene3D" id="1.20.1280.50">
    <property type="match status" value="1"/>
</dbReference>
<dbReference type="PANTHER" id="PTHR31293:SF12">
    <property type="entry name" value="RNI-LIKE SUPERFAMILY PROTEIN"/>
    <property type="match status" value="1"/>
</dbReference>
<dbReference type="SMART" id="SM00256">
    <property type="entry name" value="FBOX"/>
    <property type="match status" value="1"/>
</dbReference>
<reference evidence="2" key="1">
    <citation type="journal article" date="2023" name="Plant J.">
        <title>Genome sequences and population genomics provide insights into the demographic history, inbreeding, and mutation load of two 'living fossil' tree species of Dipteronia.</title>
        <authorList>
            <person name="Feng Y."/>
            <person name="Comes H.P."/>
            <person name="Chen J."/>
            <person name="Zhu S."/>
            <person name="Lu R."/>
            <person name="Zhang X."/>
            <person name="Li P."/>
            <person name="Qiu J."/>
            <person name="Olsen K.M."/>
            <person name="Qiu Y."/>
        </authorList>
    </citation>
    <scope>NUCLEOTIDE SEQUENCE</scope>
    <source>
        <strain evidence="2">NBL</strain>
    </source>
</reference>
<dbReference type="InterPro" id="IPR053781">
    <property type="entry name" value="F-box_AtFBL13-like"/>
</dbReference>
<dbReference type="InterPro" id="IPR001810">
    <property type="entry name" value="F-box_dom"/>
</dbReference>
<comment type="caution">
    <text evidence="2">The sequence shown here is derived from an EMBL/GenBank/DDBJ whole genome shotgun (WGS) entry which is preliminary data.</text>
</comment>
<dbReference type="EMBL" id="JANJYJ010000002">
    <property type="protein sequence ID" value="KAK3227510.1"/>
    <property type="molecule type" value="Genomic_DNA"/>
</dbReference>
<dbReference type="SUPFAM" id="SSF81383">
    <property type="entry name" value="F-box domain"/>
    <property type="match status" value="1"/>
</dbReference>